<reference evidence="4" key="1">
    <citation type="submission" date="2023-07" db="EMBL/GenBank/DDBJ databases">
        <title>30 novel species of actinomycetes from the DSMZ collection.</title>
        <authorList>
            <person name="Nouioui I."/>
        </authorList>
    </citation>
    <scope>NUCLEOTIDE SEQUENCE [LARGE SCALE GENOMIC DNA]</scope>
    <source>
        <strain evidence="4">DSM 44743</strain>
    </source>
</reference>
<dbReference type="EMBL" id="JAVREP010000031">
    <property type="protein sequence ID" value="MDT0331967.1"/>
    <property type="molecule type" value="Genomic_DNA"/>
</dbReference>
<name>A0ABU2MGX7_9ACTN</name>
<dbReference type="Gene3D" id="3.40.50.720">
    <property type="entry name" value="NAD(P)-binding Rossmann-like Domain"/>
    <property type="match status" value="1"/>
</dbReference>
<gene>
    <name evidence="3" type="ORF">RM479_26460</name>
</gene>
<evidence type="ECO:0000259" key="2">
    <source>
        <dbReference type="Pfam" id="PF03807"/>
    </source>
</evidence>
<keyword evidence="4" id="KW-1185">Reference proteome</keyword>
<dbReference type="InterPro" id="IPR036291">
    <property type="entry name" value="NAD(P)-bd_dom_sf"/>
</dbReference>
<comment type="caution">
    <text evidence="3">The sequence shown here is derived from an EMBL/GenBank/DDBJ whole genome shotgun (WGS) entry which is preliminary data.</text>
</comment>
<sequence>MGVGHIGKTLAQRLSAAGHDVKVANSRGPHTIEADVPASGGRAVPPASSPERPGPT</sequence>
<evidence type="ECO:0000313" key="3">
    <source>
        <dbReference type="EMBL" id="MDT0331967.1"/>
    </source>
</evidence>
<feature type="domain" description="Pyrroline-5-carboxylate reductase catalytic N-terminal" evidence="2">
    <location>
        <begin position="2"/>
        <end position="43"/>
    </location>
</feature>
<dbReference type="Pfam" id="PF03807">
    <property type="entry name" value="F420_oxidored"/>
    <property type="match status" value="1"/>
</dbReference>
<dbReference type="SUPFAM" id="SSF51735">
    <property type="entry name" value="NAD(P)-binding Rossmann-fold domains"/>
    <property type="match status" value="1"/>
</dbReference>
<proteinExistence type="predicted"/>
<organism evidence="3 4">
    <name type="scientific">Nocardiopsis lambiniae</name>
    <dbReference type="NCBI Taxonomy" id="3075539"/>
    <lineage>
        <taxon>Bacteria</taxon>
        <taxon>Bacillati</taxon>
        <taxon>Actinomycetota</taxon>
        <taxon>Actinomycetes</taxon>
        <taxon>Streptosporangiales</taxon>
        <taxon>Nocardiopsidaceae</taxon>
        <taxon>Nocardiopsis</taxon>
    </lineage>
</organism>
<dbReference type="InterPro" id="IPR028939">
    <property type="entry name" value="P5C_Rdtase_cat_N"/>
</dbReference>
<protein>
    <submittedName>
        <fullName evidence="3">NAD(P)-binding domain-containing protein</fullName>
    </submittedName>
</protein>
<feature type="region of interest" description="Disordered" evidence="1">
    <location>
        <begin position="22"/>
        <end position="56"/>
    </location>
</feature>
<accession>A0ABU2MGX7</accession>
<evidence type="ECO:0000256" key="1">
    <source>
        <dbReference type="SAM" id="MobiDB-lite"/>
    </source>
</evidence>
<dbReference type="Proteomes" id="UP001183390">
    <property type="component" value="Unassembled WGS sequence"/>
</dbReference>
<evidence type="ECO:0000313" key="4">
    <source>
        <dbReference type="Proteomes" id="UP001183390"/>
    </source>
</evidence>